<gene>
    <name evidence="1" type="ORF">H2C83_02200</name>
</gene>
<protein>
    <submittedName>
        <fullName evidence="1">Uncharacterized protein</fullName>
    </submittedName>
</protein>
<keyword evidence="2" id="KW-1185">Reference proteome</keyword>
<evidence type="ECO:0000313" key="2">
    <source>
        <dbReference type="Proteomes" id="UP000538292"/>
    </source>
</evidence>
<sequence length="68" mass="8002">MGEQKEAGKLIDKIQLPFKVLCELINRDKEEKNRIQEKTKRQSAHSERDFAFIFYGANGQEAIHKRIK</sequence>
<reference evidence="1 2" key="1">
    <citation type="submission" date="2020-07" db="EMBL/GenBank/DDBJ databases">
        <title>Thermoactinomyces phylogeny.</title>
        <authorList>
            <person name="Dunlap C."/>
        </authorList>
    </citation>
    <scope>NUCLEOTIDE SEQUENCE [LARGE SCALE GENOMIC DNA]</scope>
    <source>
        <strain evidence="1 2">AMNI-1</strain>
    </source>
</reference>
<comment type="caution">
    <text evidence="1">The sequence shown here is derived from an EMBL/GenBank/DDBJ whole genome shotgun (WGS) entry which is preliminary data.</text>
</comment>
<dbReference type="AlphaFoldDB" id="A0A7W1XQ91"/>
<name>A0A7W1XQ91_9BACL</name>
<dbReference type="RefSeq" id="WP_181737333.1">
    <property type="nucleotide sequence ID" value="NZ_JACEOL010000006.1"/>
</dbReference>
<dbReference type="Proteomes" id="UP000538292">
    <property type="component" value="Unassembled WGS sequence"/>
</dbReference>
<accession>A0A7W1XQ91</accession>
<dbReference type="EMBL" id="JACEOL010000006">
    <property type="protein sequence ID" value="MBA4601155.1"/>
    <property type="molecule type" value="Genomic_DNA"/>
</dbReference>
<evidence type="ECO:0000313" key="1">
    <source>
        <dbReference type="EMBL" id="MBA4601155.1"/>
    </source>
</evidence>
<organism evidence="1 2">
    <name type="scientific">Thermoactinomyces mirandus</name>
    <dbReference type="NCBI Taxonomy" id="2756294"/>
    <lineage>
        <taxon>Bacteria</taxon>
        <taxon>Bacillati</taxon>
        <taxon>Bacillota</taxon>
        <taxon>Bacilli</taxon>
        <taxon>Bacillales</taxon>
        <taxon>Thermoactinomycetaceae</taxon>
        <taxon>Thermoactinomyces</taxon>
    </lineage>
</organism>
<proteinExistence type="predicted"/>